<dbReference type="SUPFAM" id="SSF47473">
    <property type="entry name" value="EF-hand"/>
    <property type="match status" value="1"/>
</dbReference>
<dbReference type="HOGENOM" id="CLU_999208_0_0_1"/>
<gene>
    <name evidence="3" type="ORF">TTHERM_00393080</name>
</gene>
<dbReference type="InParanoid" id="Q233E1"/>
<protein>
    <submittedName>
        <fullName evidence="3">EF hand protein</fullName>
    </submittedName>
</protein>
<feature type="domain" description="EF-hand" evidence="2">
    <location>
        <begin position="248"/>
        <end position="283"/>
    </location>
</feature>
<evidence type="ECO:0000313" key="3">
    <source>
        <dbReference type="EMBL" id="EAR91639.2"/>
    </source>
</evidence>
<dbReference type="EMBL" id="GG662770">
    <property type="protein sequence ID" value="EAR91639.2"/>
    <property type="molecule type" value="Genomic_DNA"/>
</dbReference>
<reference evidence="4" key="1">
    <citation type="journal article" date="2006" name="PLoS Biol.">
        <title>Macronuclear genome sequence of the ciliate Tetrahymena thermophila, a model eukaryote.</title>
        <authorList>
            <person name="Eisen J.A."/>
            <person name="Coyne R.S."/>
            <person name="Wu M."/>
            <person name="Wu D."/>
            <person name="Thiagarajan M."/>
            <person name="Wortman J.R."/>
            <person name="Badger J.H."/>
            <person name="Ren Q."/>
            <person name="Amedeo P."/>
            <person name="Jones K.M."/>
            <person name="Tallon L.J."/>
            <person name="Delcher A.L."/>
            <person name="Salzberg S.L."/>
            <person name="Silva J.C."/>
            <person name="Haas B.J."/>
            <person name="Majoros W.H."/>
            <person name="Farzad M."/>
            <person name="Carlton J.M."/>
            <person name="Smith R.K. Jr."/>
            <person name="Garg J."/>
            <person name="Pearlman R.E."/>
            <person name="Karrer K.M."/>
            <person name="Sun L."/>
            <person name="Manning G."/>
            <person name="Elde N.C."/>
            <person name="Turkewitz A.P."/>
            <person name="Asai D.J."/>
            <person name="Wilkes D.E."/>
            <person name="Wang Y."/>
            <person name="Cai H."/>
            <person name="Collins K."/>
            <person name="Stewart B.A."/>
            <person name="Lee S.R."/>
            <person name="Wilamowska K."/>
            <person name="Weinberg Z."/>
            <person name="Ruzzo W.L."/>
            <person name="Wloga D."/>
            <person name="Gaertig J."/>
            <person name="Frankel J."/>
            <person name="Tsao C.-C."/>
            <person name="Gorovsky M.A."/>
            <person name="Keeling P.J."/>
            <person name="Waller R.F."/>
            <person name="Patron N.J."/>
            <person name="Cherry J.M."/>
            <person name="Stover N.A."/>
            <person name="Krieger C.J."/>
            <person name="del Toro C."/>
            <person name="Ryder H.F."/>
            <person name="Williamson S.C."/>
            <person name="Barbeau R.A."/>
            <person name="Hamilton E.P."/>
            <person name="Orias E."/>
        </authorList>
    </citation>
    <scope>NUCLEOTIDE SEQUENCE [LARGE SCALE GENOMIC DNA]</scope>
    <source>
        <strain evidence="4">SB210</strain>
    </source>
</reference>
<accession>Q233E1</accession>
<feature type="compositionally biased region" description="Basic and acidic residues" evidence="1">
    <location>
        <begin position="101"/>
        <end position="113"/>
    </location>
</feature>
<feature type="region of interest" description="Disordered" evidence="1">
    <location>
        <begin position="93"/>
        <end position="114"/>
    </location>
</feature>
<dbReference type="eggNOG" id="ENOG502SNZQ">
    <property type="taxonomic scope" value="Eukaryota"/>
</dbReference>
<evidence type="ECO:0000256" key="1">
    <source>
        <dbReference type="SAM" id="MobiDB-lite"/>
    </source>
</evidence>
<dbReference type="InterPro" id="IPR002048">
    <property type="entry name" value="EF_hand_dom"/>
</dbReference>
<dbReference type="KEGG" id="tet:TTHERM_00393080"/>
<dbReference type="OrthoDB" id="191686at2759"/>
<sequence>MIIKQSHKIKSNRSLIIYLFIGRDFRYQAQQDSSKPKFLIKIFLKLKLKASQQAIQLKNTNNYYNKILQNQESNIHTYLFIYYQFCKMGQSQSQENEDEKEDKTQNEKKKSEKIQISPYVDGMPVLQSKLQKLIKKEDNEKQQNNEVYQMKESKEINTDIHQEIQLIEQNRFQNCSDHIRQEFESFSNENKMSQRKLLEYFGLQDLEKQRLGTRFFLTCKSTLSQEKTGPYLDYSKFLKTLSMLSGNNEDGRFQFLYQLFDINLDGKIEKDEMRDILQMILDALLSVTYEDDDLKNLSKKIQGEQERMISLALDQITSEIFDSANESNSINFQKWKNWISQIEGFQQVIRFDPQANSNNTYTQQKN</sequence>
<dbReference type="STRING" id="312017.Q233E1"/>
<organism evidence="3 4">
    <name type="scientific">Tetrahymena thermophila (strain SB210)</name>
    <dbReference type="NCBI Taxonomy" id="312017"/>
    <lineage>
        <taxon>Eukaryota</taxon>
        <taxon>Sar</taxon>
        <taxon>Alveolata</taxon>
        <taxon>Ciliophora</taxon>
        <taxon>Intramacronucleata</taxon>
        <taxon>Oligohymenophorea</taxon>
        <taxon>Hymenostomatida</taxon>
        <taxon>Tetrahymenina</taxon>
        <taxon>Tetrahymenidae</taxon>
        <taxon>Tetrahymena</taxon>
    </lineage>
</organism>
<name>Q233E1_TETTS</name>
<dbReference type="Proteomes" id="UP000009168">
    <property type="component" value="Unassembled WGS sequence"/>
</dbReference>
<dbReference type="GO" id="GO:0005509">
    <property type="term" value="F:calcium ion binding"/>
    <property type="evidence" value="ECO:0007669"/>
    <property type="project" value="InterPro"/>
</dbReference>
<dbReference type="PROSITE" id="PS50222">
    <property type="entry name" value="EF_HAND_2"/>
    <property type="match status" value="1"/>
</dbReference>
<evidence type="ECO:0000313" key="4">
    <source>
        <dbReference type="Proteomes" id="UP000009168"/>
    </source>
</evidence>
<dbReference type="RefSeq" id="XP_001011884.2">
    <property type="nucleotide sequence ID" value="XM_001011884.3"/>
</dbReference>
<dbReference type="Gene3D" id="1.10.238.10">
    <property type="entry name" value="EF-hand"/>
    <property type="match status" value="1"/>
</dbReference>
<evidence type="ECO:0000259" key="2">
    <source>
        <dbReference type="PROSITE" id="PS50222"/>
    </source>
</evidence>
<proteinExistence type="predicted"/>
<keyword evidence="4" id="KW-1185">Reference proteome</keyword>
<dbReference type="AlphaFoldDB" id="Q233E1"/>
<dbReference type="InterPro" id="IPR011992">
    <property type="entry name" value="EF-hand-dom_pair"/>
</dbReference>
<dbReference type="GeneID" id="7822753"/>